<evidence type="ECO:0000313" key="2">
    <source>
        <dbReference type="EMBL" id="KXB00692.1"/>
    </source>
</evidence>
<name>A0A133V2M0_9EURY</name>
<dbReference type="Proteomes" id="UP000070341">
    <property type="component" value="Unassembled WGS sequence"/>
</dbReference>
<comment type="caution">
    <text evidence="2">The sequence shown here is derived from an EMBL/GenBank/DDBJ whole genome shotgun (WGS) entry which is preliminary data.</text>
</comment>
<reference evidence="2 3" key="1">
    <citation type="journal article" date="2016" name="Sci. Rep.">
        <title>Metabolic traits of an uncultured archaeal lineage -MSBL1- from brine pools of the Red Sea.</title>
        <authorList>
            <person name="Mwirichia R."/>
            <person name="Alam I."/>
            <person name="Rashid M."/>
            <person name="Vinu M."/>
            <person name="Ba-Alawi W."/>
            <person name="Anthony Kamau A."/>
            <person name="Kamanda Ngugi D."/>
            <person name="Goker M."/>
            <person name="Klenk H.P."/>
            <person name="Bajic V."/>
            <person name="Stingl U."/>
        </authorList>
    </citation>
    <scope>NUCLEOTIDE SEQUENCE [LARGE SCALE GENOMIC DNA]</scope>
    <source>
        <strain evidence="2">SCGC-AAA259M10</strain>
    </source>
</reference>
<evidence type="ECO:0000313" key="3">
    <source>
        <dbReference type="Proteomes" id="UP000070341"/>
    </source>
</evidence>
<organism evidence="2 3">
    <name type="scientific">candidate division MSBL1 archaeon SCGC-AAA259M10</name>
    <dbReference type="NCBI Taxonomy" id="1698270"/>
    <lineage>
        <taxon>Archaea</taxon>
        <taxon>Methanobacteriati</taxon>
        <taxon>Methanobacteriota</taxon>
        <taxon>candidate division MSBL1</taxon>
    </lineage>
</organism>
<sequence>MLLAFSAIRAFPPGRRGSTLREIKDRKEKTGAAKKKPLPTKKEYRYQPNQTNFPQCRCTAGTSDDGKPIPKIVRERTKSAYRFLMEEHDPESCDLCSGKAAAPSDFYNGLFHYILENGRLTDEQYGCIEKKVEARSHRL</sequence>
<dbReference type="AlphaFoldDB" id="A0A133V2M0"/>
<feature type="compositionally biased region" description="Basic and acidic residues" evidence="1">
    <location>
        <begin position="19"/>
        <end position="31"/>
    </location>
</feature>
<dbReference type="EMBL" id="LHXU01000006">
    <property type="protein sequence ID" value="KXB00692.1"/>
    <property type="molecule type" value="Genomic_DNA"/>
</dbReference>
<feature type="region of interest" description="Disordered" evidence="1">
    <location>
        <begin position="14"/>
        <end position="46"/>
    </location>
</feature>
<evidence type="ECO:0000256" key="1">
    <source>
        <dbReference type="SAM" id="MobiDB-lite"/>
    </source>
</evidence>
<keyword evidence="3" id="KW-1185">Reference proteome</keyword>
<proteinExistence type="predicted"/>
<protein>
    <submittedName>
        <fullName evidence="2">Uncharacterized protein</fullName>
    </submittedName>
</protein>
<gene>
    <name evidence="2" type="ORF">AKJ40_00915</name>
</gene>
<accession>A0A133V2M0</accession>